<proteinExistence type="predicted"/>
<accession>A0A6D2K592</accession>
<comment type="caution">
    <text evidence="1">The sequence shown here is derived from an EMBL/GenBank/DDBJ whole genome shotgun (WGS) entry which is preliminary data.</text>
</comment>
<dbReference type="Proteomes" id="UP000467841">
    <property type="component" value="Unassembled WGS sequence"/>
</dbReference>
<reference evidence="1" key="1">
    <citation type="submission" date="2020-01" db="EMBL/GenBank/DDBJ databases">
        <authorList>
            <person name="Mishra B."/>
        </authorList>
    </citation>
    <scope>NUCLEOTIDE SEQUENCE [LARGE SCALE GENOMIC DNA]</scope>
</reference>
<dbReference type="EMBL" id="CACVBM020001285">
    <property type="protein sequence ID" value="CAA7043624.1"/>
    <property type="molecule type" value="Genomic_DNA"/>
</dbReference>
<evidence type="ECO:0000313" key="2">
    <source>
        <dbReference type="Proteomes" id="UP000467841"/>
    </source>
</evidence>
<keyword evidence="2" id="KW-1185">Reference proteome</keyword>
<evidence type="ECO:0000313" key="1">
    <source>
        <dbReference type="EMBL" id="CAA7043624.1"/>
    </source>
</evidence>
<gene>
    <name evidence="1" type="ORF">MERR_LOCUS30859</name>
</gene>
<protein>
    <submittedName>
        <fullName evidence="1">Uncharacterized protein</fullName>
    </submittedName>
</protein>
<name>A0A6D2K592_9BRAS</name>
<organism evidence="1 2">
    <name type="scientific">Microthlaspi erraticum</name>
    <dbReference type="NCBI Taxonomy" id="1685480"/>
    <lineage>
        <taxon>Eukaryota</taxon>
        <taxon>Viridiplantae</taxon>
        <taxon>Streptophyta</taxon>
        <taxon>Embryophyta</taxon>
        <taxon>Tracheophyta</taxon>
        <taxon>Spermatophyta</taxon>
        <taxon>Magnoliopsida</taxon>
        <taxon>eudicotyledons</taxon>
        <taxon>Gunneridae</taxon>
        <taxon>Pentapetalae</taxon>
        <taxon>rosids</taxon>
        <taxon>malvids</taxon>
        <taxon>Brassicales</taxon>
        <taxon>Brassicaceae</taxon>
        <taxon>Coluteocarpeae</taxon>
        <taxon>Microthlaspi</taxon>
    </lineage>
</organism>
<sequence>MKRYVSFINSHIGFLDEKFGEALGAISSAWRLEKDPNPSLRRIQGLLRWSLLQAEETSSGNARLVILGGSECEYPREGESNVKVTSVAPRLSALSITSSTGSSSTRPLWYLRENLVIGELDGPSIVPVCVKWSSSCMTWRRSVKT</sequence>
<dbReference type="AlphaFoldDB" id="A0A6D2K592"/>